<dbReference type="InterPro" id="IPR015943">
    <property type="entry name" value="WD40/YVTN_repeat-like_dom_sf"/>
</dbReference>
<dbReference type="SMART" id="SM00448">
    <property type="entry name" value="REC"/>
    <property type="match status" value="1"/>
</dbReference>
<dbReference type="SMART" id="SM00387">
    <property type="entry name" value="HATPase_c"/>
    <property type="match status" value="1"/>
</dbReference>
<dbReference type="PRINTS" id="PR00344">
    <property type="entry name" value="BCTRLSENSOR"/>
</dbReference>
<geneLocation type="plasmid" evidence="11 12">
    <name>p1</name>
</geneLocation>
<dbReference type="CDD" id="cd17574">
    <property type="entry name" value="REC_OmpR"/>
    <property type="match status" value="1"/>
</dbReference>
<dbReference type="PANTHER" id="PTHR43547:SF2">
    <property type="entry name" value="HYBRID SIGNAL TRANSDUCTION HISTIDINE KINASE C"/>
    <property type="match status" value="1"/>
</dbReference>
<sequence length="1374" mass="158202">MRQFFTFIVCLLVLVLPINSFSQEEGINPKLINSYSMPQGLSHYGVTSVLEDHNGLLWVGTFDGLNYYDGFEFKTFRNTNTVNYLNSNRIRSLLQDEKNNIWIGSDHGVNLYNYTTKKFKQVYIVRSKKGVKSGPIVRQILPSENSVICVTETQGLLFFNKETATLENTIQMPEKTIVYKALQTSKNKLLLATSKGLYAVDVPSKTLTSLLKKQIPRVNDLATDSTGTIYCLGNSGVTLLKLNHQKEYKIKGKFFLNKKFLSVYVDKQDNIWLGEREEGLTVLTKNDFMSKRIPLKQIANKKYYGLSRVSFLLPDAKSGCWVGSFSSGLYHLQLKHQEFKYSNLNTENTKQSNSNQILHIDVLDSTNVLLNVHFKGLINFNTKTGQIEELPKNLRVFNSLAAGSLIMDQKGGQFIRKNALTGYYLYQRKGSTQWHELRYKGLNNLSSVKARSLIIDKHGYHWMGCNEGLFRFKIEKNGVVSSAEFIDEYPVGSGKSFKELRYVYEDPKYNFIWIGTKQDGLFRLNNNPKKALAKMKTQQFVHSDENRYSLSSNFVSCIQRLPNGELWIGTEQGGICEVKNSQLACTFKSYTEKDGLDNNTVKSILYDKQDNLWITTNNGINEFDIKTKKFRNYSIEDGVIVSPFVSAEGYLKDGRMVFGGGNGLCYFNPDEITNEVPLPTLLLGDFKVFNQTINPLDTLKDKVILTKVLNETKKIELDYNENVFSIELISLHFSNSKSNLVKYRLLPQDTEWVTTTSEMKVANFNGLPPGNYTFQASGSNSKKEWSPIKEVQLVIHPPIWKTIWAYIGYTIIVILILVIIVKFLLRLNTLKHKLYIEQMERNRIDELNKTKIRLFMNISHEFRTPLTLIVGPLQILLKMFKSNQDAFQHLNLIERQSKKMFQLVNQVQDFQKAEQSLLKLKMKSFDFTELITEVKKDFDQLAEHTEKTLKIEGEANKLFVVADKPKLEIILNNLLNNAFKFTRQGDTITLSYGIKNGELFFSVQDTGVGINQTDLPHIFDRYYQSEERNTATIGSGIGLAFSKKIVELHYGKIYVDSTKEEGTVFSVLLPVQVSKDDTFNENRFNEILTSESDDEKQKLHPNSFELPTNLIDETLKELNIYYVEDNDDLRDFVYTSLSEFFNVTAFENGKKCMDKIEEEWPDLIISDILMPEMNGLELCSAIKTDVRTSHIPVLLLTSRSSIDDQVTGLESGADAYISKPFDLKHLVATTQMLLKNRQKLRERFRIDFPVEVEKKNNNKSDRVFMEKLYELMEEHLDNEELDINIFIKELHLNRTHFYQKVKAITNYTPYELLKLYRLKKAAEFIVNEKLTVSEVYLRTGFKSRTHFSRMFKEHYGVTPGKYGKEVEKPKTVEV</sequence>
<dbReference type="Gene3D" id="3.40.50.2300">
    <property type="match status" value="1"/>
</dbReference>
<dbReference type="Pfam" id="PF00072">
    <property type="entry name" value="Response_reg"/>
    <property type="match status" value="1"/>
</dbReference>
<dbReference type="InterPro" id="IPR011110">
    <property type="entry name" value="Reg_prop"/>
</dbReference>
<dbReference type="SMART" id="SM00342">
    <property type="entry name" value="HTH_ARAC"/>
    <property type="match status" value="1"/>
</dbReference>
<keyword evidence="5" id="KW-0804">Transcription</keyword>
<evidence type="ECO:0000256" key="7">
    <source>
        <dbReference type="SAM" id="Phobius"/>
    </source>
</evidence>
<dbReference type="SMART" id="SM00388">
    <property type="entry name" value="HisKA"/>
    <property type="match status" value="1"/>
</dbReference>
<dbReference type="SUPFAM" id="SSF46689">
    <property type="entry name" value="Homeodomain-like"/>
    <property type="match status" value="1"/>
</dbReference>
<dbReference type="Pfam" id="PF12833">
    <property type="entry name" value="HTH_18"/>
    <property type="match status" value="1"/>
</dbReference>
<keyword evidence="12" id="KW-1185">Reference proteome</keyword>
<dbReference type="Pfam" id="PF07494">
    <property type="entry name" value="Reg_prop"/>
    <property type="match status" value="4"/>
</dbReference>
<dbReference type="InterPro" id="IPR001789">
    <property type="entry name" value="Sig_transdc_resp-reg_receiver"/>
</dbReference>
<dbReference type="InterPro" id="IPR013783">
    <property type="entry name" value="Ig-like_fold"/>
</dbReference>
<dbReference type="SUPFAM" id="SSF63829">
    <property type="entry name" value="Calcium-dependent phosphotriesterase"/>
    <property type="match status" value="1"/>
</dbReference>
<accession>A0ABX8H4R3</accession>
<dbReference type="SUPFAM" id="SSF55874">
    <property type="entry name" value="ATPase domain of HSP90 chaperone/DNA topoisomerase II/histidine kinase"/>
    <property type="match status" value="1"/>
</dbReference>
<dbReference type="PROSITE" id="PS01124">
    <property type="entry name" value="HTH_ARAC_FAMILY_2"/>
    <property type="match status" value="1"/>
</dbReference>
<dbReference type="InterPro" id="IPR003661">
    <property type="entry name" value="HisK_dim/P_dom"/>
</dbReference>
<comment type="catalytic activity">
    <reaction evidence="1">
        <text>ATP + protein L-histidine = ADP + protein N-phospho-L-histidine.</text>
        <dbReference type="EC" id="2.7.13.3"/>
    </reaction>
</comment>
<evidence type="ECO:0000256" key="2">
    <source>
        <dbReference type="ARBA" id="ARBA00012438"/>
    </source>
</evidence>
<dbReference type="PROSITE" id="PS50109">
    <property type="entry name" value="HIS_KIN"/>
    <property type="match status" value="1"/>
</dbReference>
<dbReference type="Pfam" id="PF07495">
    <property type="entry name" value="Y_Y_Y"/>
    <property type="match status" value="1"/>
</dbReference>
<keyword evidence="7" id="KW-0812">Transmembrane</keyword>
<dbReference type="Pfam" id="PF00512">
    <property type="entry name" value="HisKA"/>
    <property type="match status" value="1"/>
</dbReference>
<dbReference type="EC" id="2.7.13.3" evidence="2"/>
<dbReference type="Pfam" id="PF02518">
    <property type="entry name" value="HATPase_c"/>
    <property type="match status" value="1"/>
</dbReference>
<evidence type="ECO:0000259" key="8">
    <source>
        <dbReference type="PROSITE" id="PS01124"/>
    </source>
</evidence>
<dbReference type="Gene3D" id="3.30.565.10">
    <property type="entry name" value="Histidine kinase-like ATPase, C-terminal domain"/>
    <property type="match status" value="1"/>
</dbReference>
<feature type="modified residue" description="4-aspartylphosphate" evidence="6">
    <location>
        <position position="1167"/>
    </location>
</feature>
<organism evidence="11 12">
    <name type="scientific">Flammeovirga kamogawensis</name>
    <dbReference type="NCBI Taxonomy" id="373891"/>
    <lineage>
        <taxon>Bacteria</taxon>
        <taxon>Pseudomonadati</taxon>
        <taxon>Bacteroidota</taxon>
        <taxon>Cytophagia</taxon>
        <taxon>Cytophagales</taxon>
        <taxon>Flammeovirgaceae</taxon>
        <taxon>Flammeovirga</taxon>
    </lineage>
</organism>
<dbReference type="InterPro" id="IPR005467">
    <property type="entry name" value="His_kinase_dom"/>
</dbReference>
<feature type="domain" description="Response regulatory" evidence="10">
    <location>
        <begin position="1119"/>
        <end position="1234"/>
    </location>
</feature>
<keyword evidence="3 6" id="KW-0597">Phosphoprotein</keyword>
<evidence type="ECO:0000259" key="9">
    <source>
        <dbReference type="PROSITE" id="PS50109"/>
    </source>
</evidence>
<dbReference type="InterPro" id="IPR036097">
    <property type="entry name" value="HisK_dim/P_sf"/>
</dbReference>
<keyword evidence="4" id="KW-0805">Transcription regulation</keyword>
<dbReference type="InterPro" id="IPR011123">
    <property type="entry name" value="Y_Y_Y"/>
</dbReference>
<keyword evidence="7" id="KW-1133">Transmembrane helix</keyword>
<dbReference type="Gene3D" id="2.130.10.10">
    <property type="entry name" value="YVTN repeat-like/Quinoprotein amine dehydrogenase"/>
    <property type="match status" value="2"/>
</dbReference>
<dbReference type="CDD" id="cd00082">
    <property type="entry name" value="HisKA"/>
    <property type="match status" value="1"/>
</dbReference>
<proteinExistence type="predicted"/>
<evidence type="ECO:0000259" key="10">
    <source>
        <dbReference type="PROSITE" id="PS50110"/>
    </source>
</evidence>
<evidence type="ECO:0000313" key="11">
    <source>
        <dbReference type="EMBL" id="QWG10619.1"/>
    </source>
</evidence>
<evidence type="ECO:0000256" key="6">
    <source>
        <dbReference type="PROSITE-ProRule" id="PRU00169"/>
    </source>
</evidence>
<dbReference type="InterPro" id="IPR004358">
    <property type="entry name" value="Sig_transdc_His_kin-like_C"/>
</dbReference>
<feature type="domain" description="Histidine kinase" evidence="9">
    <location>
        <begin position="857"/>
        <end position="1073"/>
    </location>
</feature>
<evidence type="ECO:0000313" key="12">
    <source>
        <dbReference type="Proteomes" id="UP000682802"/>
    </source>
</evidence>
<dbReference type="InterPro" id="IPR009057">
    <property type="entry name" value="Homeodomain-like_sf"/>
</dbReference>
<evidence type="ECO:0000256" key="4">
    <source>
        <dbReference type="ARBA" id="ARBA00023015"/>
    </source>
</evidence>
<evidence type="ECO:0000256" key="1">
    <source>
        <dbReference type="ARBA" id="ARBA00000085"/>
    </source>
</evidence>
<protein>
    <recommendedName>
        <fullName evidence="2">histidine kinase</fullName>
        <ecNumber evidence="2">2.7.13.3</ecNumber>
    </recommendedName>
</protein>
<dbReference type="InterPro" id="IPR011044">
    <property type="entry name" value="Quino_amine_DH_bsu"/>
</dbReference>
<dbReference type="SUPFAM" id="SSF47384">
    <property type="entry name" value="Homodimeric domain of signal transducing histidine kinase"/>
    <property type="match status" value="1"/>
</dbReference>
<dbReference type="InterPro" id="IPR018060">
    <property type="entry name" value="HTH_AraC"/>
</dbReference>
<dbReference type="RefSeq" id="WP_144077112.1">
    <property type="nucleotide sequence ID" value="NZ_CP076130.1"/>
</dbReference>
<dbReference type="InterPro" id="IPR003594">
    <property type="entry name" value="HATPase_dom"/>
</dbReference>
<keyword evidence="7" id="KW-0472">Membrane</keyword>
<dbReference type="PANTHER" id="PTHR43547">
    <property type="entry name" value="TWO-COMPONENT HISTIDINE KINASE"/>
    <property type="match status" value="1"/>
</dbReference>
<gene>
    <name evidence="11" type="ORF">KM029_24875</name>
</gene>
<dbReference type="Gene3D" id="1.10.10.60">
    <property type="entry name" value="Homeodomain-like"/>
    <property type="match status" value="1"/>
</dbReference>
<reference evidence="11 12" key="1">
    <citation type="submission" date="2021-05" db="EMBL/GenBank/DDBJ databases">
        <title>Comparative genomic studies on the polysaccharide-degrading batcterial strains of the Flammeovirga genus.</title>
        <authorList>
            <person name="Zewei F."/>
            <person name="Zheng Z."/>
            <person name="Yu L."/>
            <person name="Ruyue G."/>
            <person name="Yanhong M."/>
            <person name="Yuanyuan C."/>
            <person name="Jingyan G."/>
            <person name="Wenjun H."/>
        </authorList>
    </citation>
    <scope>NUCLEOTIDE SEQUENCE [LARGE SCALE GENOMIC DNA]</scope>
    <source>
        <strain evidence="11 12">YS10</strain>
        <plasmid evidence="11 12">p1</plasmid>
    </source>
</reference>
<name>A0ABX8H4R3_9BACT</name>
<dbReference type="Proteomes" id="UP000682802">
    <property type="component" value="Plasmid p1"/>
</dbReference>
<evidence type="ECO:0000256" key="3">
    <source>
        <dbReference type="ARBA" id="ARBA00022553"/>
    </source>
</evidence>
<feature type="transmembrane region" description="Helical" evidence="7">
    <location>
        <begin position="803"/>
        <end position="825"/>
    </location>
</feature>
<keyword evidence="11" id="KW-0614">Plasmid</keyword>
<dbReference type="EMBL" id="CP076130">
    <property type="protein sequence ID" value="QWG10619.1"/>
    <property type="molecule type" value="Genomic_DNA"/>
</dbReference>
<evidence type="ECO:0000256" key="5">
    <source>
        <dbReference type="ARBA" id="ARBA00023163"/>
    </source>
</evidence>
<dbReference type="SUPFAM" id="SSF52172">
    <property type="entry name" value="CheY-like"/>
    <property type="match status" value="1"/>
</dbReference>
<dbReference type="InterPro" id="IPR036890">
    <property type="entry name" value="HATPase_C_sf"/>
</dbReference>
<dbReference type="Gene3D" id="2.60.40.10">
    <property type="entry name" value="Immunoglobulins"/>
    <property type="match status" value="1"/>
</dbReference>
<dbReference type="SUPFAM" id="SSF50969">
    <property type="entry name" value="YVTN repeat-like/Quinoprotein amine dehydrogenase"/>
    <property type="match status" value="1"/>
</dbReference>
<feature type="domain" description="HTH araC/xylS-type" evidence="8">
    <location>
        <begin position="1266"/>
        <end position="1365"/>
    </location>
</feature>
<dbReference type="PROSITE" id="PS50110">
    <property type="entry name" value="RESPONSE_REGULATORY"/>
    <property type="match status" value="1"/>
</dbReference>
<dbReference type="InterPro" id="IPR011006">
    <property type="entry name" value="CheY-like_superfamily"/>
</dbReference>
<dbReference type="Gene3D" id="1.10.287.130">
    <property type="match status" value="1"/>
</dbReference>